<dbReference type="Pfam" id="PF00415">
    <property type="entry name" value="RCC1"/>
    <property type="match status" value="3"/>
</dbReference>
<dbReference type="EMBL" id="AMQN01012347">
    <property type="status" value="NOT_ANNOTATED_CDS"/>
    <property type="molecule type" value="Genomic_DNA"/>
</dbReference>
<dbReference type="SUPFAM" id="SSF50985">
    <property type="entry name" value="RCC1/BLIP-II"/>
    <property type="match status" value="1"/>
</dbReference>
<dbReference type="InterPro" id="IPR000408">
    <property type="entry name" value="Reg_chr_condens"/>
</dbReference>
<organism evidence="3">
    <name type="scientific">Capitella teleta</name>
    <name type="common">Polychaete worm</name>
    <dbReference type="NCBI Taxonomy" id="283909"/>
    <lineage>
        <taxon>Eukaryota</taxon>
        <taxon>Metazoa</taxon>
        <taxon>Spiralia</taxon>
        <taxon>Lophotrochozoa</taxon>
        <taxon>Annelida</taxon>
        <taxon>Polychaeta</taxon>
        <taxon>Sedentaria</taxon>
        <taxon>Scolecida</taxon>
        <taxon>Capitellidae</taxon>
        <taxon>Capitella</taxon>
    </lineage>
</organism>
<dbReference type="OrthoDB" id="5370059at2759"/>
<evidence type="ECO:0000313" key="4">
    <source>
        <dbReference type="EnsemblMetazoa" id="CapteP179088"/>
    </source>
</evidence>
<dbReference type="InterPro" id="IPR052830">
    <property type="entry name" value="RCC1_domain-containing"/>
</dbReference>
<protein>
    <submittedName>
        <fullName evidence="3 4">Uncharacterized protein</fullName>
    </submittedName>
</protein>
<feature type="repeat" description="RCC1" evidence="1">
    <location>
        <begin position="194"/>
        <end position="245"/>
    </location>
</feature>
<gene>
    <name evidence="3" type="ORF">CAPTEDRAFT_179088</name>
</gene>
<reference evidence="3 5" key="2">
    <citation type="journal article" date="2013" name="Nature">
        <title>Insights into bilaterian evolution from three spiralian genomes.</title>
        <authorList>
            <person name="Simakov O."/>
            <person name="Marletaz F."/>
            <person name="Cho S.J."/>
            <person name="Edsinger-Gonzales E."/>
            <person name="Havlak P."/>
            <person name="Hellsten U."/>
            <person name="Kuo D.H."/>
            <person name="Larsson T."/>
            <person name="Lv J."/>
            <person name="Arendt D."/>
            <person name="Savage R."/>
            <person name="Osoegawa K."/>
            <person name="de Jong P."/>
            <person name="Grimwood J."/>
            <person name="Chapman J.A."/>
            <person name="Shapiro H."/>
            <person name="Aerts A."/>
            <person name="Otillar R.P."/>
            <person name="Terry A.Y."/>
            <person name="Boore J.L."/>
            <person name="Grigoriev I.V."/>
            <person name="Lindberg D.R."/>
            <person name="Seaver E.C."/>
            <person name="Weisblat D.A."/>
            <person name="Putnam N.H."/>
            <person name="Rokhsar D.S."/>
        </authorList>
    </citation>
    <scope>NUCLEOTIDE SEQUENCE</scope>
    <source>
        <strain evidence="3 5">I ESC-2004</strain>
    </source>
</reference>
<evidence type="ECO:0000256" key="2">
    <source>
        <dbReference type="SAM" id="MobiDB-lite"/>
    </source>
</evidence>
<dbReference type="PANTHER" id="PTHR46849:SF1">
    <property type="entry name" value="RCC1 DOMAIN-CONTAINING PROTEIN 1"/>
    <property type="match status" value="1"/>
</dbReference>
<evidence type="ECO:0000313" key="5">
    <source>
        <dbReference type="Proteomes" id="UP000014760"/>
    </source>
</evidence>
<dbReference type="PRINTS" id="PR00633">
    <property type="entry name" value="RCCNDNSATION"/>
</dbReference>
<feature type="compositionally biased region" description="Low complexity" evidence="2">
    <location>
        <begin position="32"/>
        <end position="50"/>
    </location>
</feature>
<dbReference type="InterPro" id="IPR009091">
    <property type="entry name" value="RCC1/BLIP-II"/>
</dbReference>
<evidence type="ECO:0000313" key="3">
    <source>
        <dbReference type="EMBL" id="ELT94295.1"/>
    </source>
</evidence>
<feature type="region of interest" description="Disordered" evidence="2">
    <location>
        <begin position="32"/>
        <end position="57"/>
    </location>
</feature>
<accession>R7TTH9</accession>
<dbReference type="OMA" id="ERMICIV"/>
<feature type="repeat" description="RCC1" evidence="1">
    <location>
        <begin position="343"/>
        <end position="393"/>
    </location>
</feature>
<evidence type="ECO:0000256" key="1">
    <source>
        <dbReference type="PROSITE-ProRule" id="PRU00235"/>
    </source>
</evidence>
<dbReference type="AlphaFoldDB" id="R7TTH9"/>
<sequence length="394" mass="42891">MGEVQEPLQWREKGNLVADTKIQDKAVVITESESNSVNTSQSHSSLTSTRSPKHSVADKTANLQHMAIGWDHIIFLSDDGRLTSSSWNTPSKTQFERYSSVASSWNAVYLVNKQGQCHSANHGQELLPLPCESSTTNLTKIAAGETDVVAIDDRAQVHLLQKDAPIFKQIVSPKILIKSVSCGHEHTILLSKIGIVFTFGSGSRGQLGHGTIESQTQPQKVAALEGMSMTSVSAGGWHSAALSDIGDIYTWGWNERGQLGARSKGVKMKVEPESIESVRPAKIQKTQTGGIPSNYKDEEVNVETVNVQSIPSVLDVEDENHELLSFKDIACGSRHSAAVTDDGSLYSWGCNDYGQLGLGDRISRDSPTKVIHFSKNVIDVRCGYWNTIVECALT</sequence>
<name>R7TTH9_CAPTE</name>
<dbReference type="PANTHER" id="PTHR46849">
    <property type="entry name" value="RCC1 DOMAIN-CONTAINING PROTEIN 1"/>
    <property type="match status" value="1"/>
</dbReference>
<dbReference type="Gene3D" id="2.130.10.30">
    <property type="entry name" value="Regulator of chromosome condensation 1/beta-lactamase-inhibitor protein II"/>
    <property type="match status" value="3"/>
</dbReference>
<dbReference type="STRING" id="283909.R7TTH9"/>
<reference evidence="4" key="3">
    <citation type="submission" date="2015-06" db="UniProtKB">
        <authorList>
            <consortium name="EnsemblMetazoa"/>
        </authorList>
    </citation>
    <scope>IDENTIFICATION</scope>
</reference>
<keyword evidence="5" id="KW-1185">Reference proteome</keyword>
<dbReference type="FunCoup" id="R7TTH9">
    <property type="interactions" value="209"/>
</dbReference>
<dbReference type="HOGENOM" id="CLU_795308_0_0_1"/>
<dbReference type="PROSITE" id="PS50012">
    <property type="entry name" value="RCC1_3"/>
    <property type="match status" value="3"/>
</dbReference>
<feature type="repeat" description="RCC1" evidence="1">
    <location>
        <begin position="246"/>
        <end position="342"/>
    </location>
</feature>
<proteinExistence type="predicted"/>
<reference evidence="5" key="1">
    <citation type="submission" date="2012-12" db="EMBL/GenBank/DDBJ databases">
        <authorList>
            <person name="Hellsten U."/>
            <person name="Grimwood J."/>
            <person name="Chapman J.A."/>
            <person name="Shapiro H."/>
            <person name="Aerts A."/>
            <person name="Otillar R.P."/>
            <person name="Terry A.Y."/>
            <person name="Boore J.L."/>
            <person name="Simakov O."/>
            <person name="Marletaz F."/>
            <person name="Cho S.-J."/>
            <person name="Edsinger-Gonzales E."/>
            <person name="Havlak P."/>
            <person name="Kuo D.-H."/>
            <person name="Larsson T."/>
            <person name="Lv J."/>
            <person name="Arendt D."/>
            <person name="Savage R."/>
            <person name="Osoegawa K."/>
            <person name="de Jong P."/>
            <person name="Lindberg D.R."/>
            <person name="Seaver E.C."/>
            <person name="Weisblat D.A."/>
            <person name="Putnam N.H."/>
            <person name="Grigoriev I.V."/>
            <person name="Rokhsar D.S."/>
        </authorList>
    </citation>
    <scope>NUCLEOTIDE SEQUENCE</scope>
    <source>
        <strain evidence="5">I ESC-2004</strain>
    </source>
</reference>
<dbReference type="EnsemblMetazoa" id="CapteT179088">
    <property type="protein sequence ID" value="CapteP179088"/>
    <property type="gene ID" value="CapteG179088"/>
</dbReference>
<dbReference type="Proteomes" id="UP000014760">
    <property type="component" value="Unassembled WGS sequence"/>
</dbReference>
<dbReference type="EMBL" id="KB309465">
    <property type="protein sequence ID" value="ELT94295.1"/>
    <property type="molecule type" value="Genomic_DNA"/>
</dbReference>
<dbReference type="PROSITE" id="PS00626">
    <property type="entry name" value="RCC1_2"/>
    <property type="match status" value="3"/>
</dbReference>